<evidence type="ECO:0000256" key="1">
    <source>
        <dbReference type="SAM" id="MobiDB-lite"/>
    </source>
</evidence>
<dbReference type="Pfam" id="PF21346">
    <property type="entry name" value="PcRGLX_3rd"/>
    <property type="match status" value="1"/>
</dbReference>
<dbReference type="PANTHER" id="PTHR40081:SF1">
    <property type="entry name" value="TAT PATHWAY SIGNAL SEQUENCE DOMAIN PROTEIN"/>
    <property type="match status" value="1"/>
</dbReference>
<dbReference type="RefSeq" id="WP_375063327.1">
    <property type="nucleotide sequence ID" value="NZ_JBHGBT010000011.1"/>
</dbReference>
<dbReference type="InterPro" id="IPR048329">
    <property type="entry name" value="PcRGLX_1st"/>
</dbReference>
<comment type="caution">
    <text evidence="6">The sequence shown here is derived from an EMBL/GenBank/DDBJ whole genome shotgun (WGS) entry which is preliminary data.</text>
</comment>
<gene>
    <name evidence="6" type="ORF">ACE11A_13690</name>
</gene>
<dbReference type="Pfam" id="PF21345">
    <property type="entry name" value="PcRGLX_2nd"/>
    <property type="match status" value="1"/>
</dbReference>
<dbReference type="PROSITE" id="PS51318">
    <property type="entry name" value="TAT"/>
    <property type="match status" value="1"/>
</dbReference>
<evidence type="ECO:0000313" key="7">
    <source>
        <dbReference type="Proteomes" id="UP001577267"/>
    </source>
</evidence>
<dbReference type="InterPro" id="IPR006311">
    <property type="entry name" value="TAT_signal"/>
</dbReference>
<protein>
    <submittedName>
        <fullName evidence="6">Tat pathway signal sequence domain protein</fullName>
    </submittedName>
</protein>
<evidence type="ECO:0000256" key="2">
    <source>
        <dbReference type="SAM" id="SignalP"/>
    </source>
</evidence>
<dbReference type="InterPro" id="IPR048331">
    <property type="entry name" value="PcRGLX/YetA_3rd"/>
</dbReference>
<proteinExistence type="predicted"/>
<feature type="chain" id="PRO_5046161870" evidence="2">
    <location>
        <begin position="30"/>
        <end position="916"/>
    </location>
</feature>
<accession>A0ABV4ZMQ0</accession>
<feature type="domain" description="PcRGLX/YetA-like central beta-sandwich" evidence="4">
    <location>
        <begin position="145"/>
        <end position="501"/>
    </location>
</feature>
<keyword evidence="2" id="KW-0732">Signal</keyword>
<feature type="compositionally biased region" description="Low complexity" evidence="1">
    <location>
        <begin position="27"/>
        <end position="51"/>
    </location>
</feature>
<dbReference type="PANTHER" id="PTHR40081">
    <property type="entry name" value="CONCANAVALIN A-LIKE LECTIN/GLUCANASE"/>
    <property type="match status" value="1"/>
</dbReference>
<dbReference type="InterPro" id="IPR048330">
    <property type="entry name" value="PcRGLX/YetA_2nd"/>
</dbReference>
<keyword evidence="7" id="KW-1185">Reference proteome</keyword>
<evidence type="ECO:0000259" key="3">
    <source>
        <dbReference type="Pfam" id="PF19501"/>
    </source>
</evidence>
<sequence>MVHISRRHVLASAAAAGTTAWLSTPTATAAGQPAAGQPAAGEPGPPAGLTGHEPVTVRWLEDGTPPELAAGTTWGVPWPRGALSPEQEFALVTESGTAVPVQSWPTGWWPDGSVKWTAHAVSNAHPHTGTYRLGPGEATPPDTPVTVARDHRRTTVDTGAMTVVFRHSGEHLVESIQRGGTVIAEKGRLIASRQDSPGTDLPATVRGQVFTSSVDRVTVEQEGPVRAVVKVEGRHKGKRRAWLPFTLRFYLYAGSEALRVVHTFVYDGDESKDFVNGLGVRFDVPMRGAPHDRHIRLAGQGEGVLSEAVRPLTGLRRDPGASVRADQVAGRATADPSTWDQRVTSRLPYIPAFGDYSLHQLSAHGFDIHKRTSAGHSWLRVDGGGRARGLGYVGSPAGGLAFGMRNFWQLHPTELEITGAATDTAQATVWLWSPRAGAMDLRFYHDGLGQEEYPEQLEGLEITYEDYEPGFGTPYGVARTTELTFWALEATPTAERFSALADANATPPLLVSGPEHNHAAGVFGAWSPVDRSTAAKDELEENLAFMHRFYVEEVDQRSWYGFWDYGDVMHSYDGDRHTWRYDIGGYAWDNSELSTDLLLWYHYLRTGEAAAFRFAEAMTRHTGEVDMYHLGEWRGLGTRHGVMHWADSAKQVRISNAGYKRFLYFLTADERIGDVLHDLVDADRTFLVLDPGRKLAEEPFDPDPEALPMGKSTDWGAMGLAWLTEWERGGDPTARTKLLNGAASIAALPNGWAQGGATTYNLRDGRFTGPSEPSVSIGSLSSVFGLMELMTELLQLTDDEQVRAQWVRFCRLYNATADEQRAETGSSWGSLNLRQAYSRATAYAAVQLEDPALAARAWRELRTGHAGYPEDHPFRSVRVEGPAVLNPVNEAPLSTNASAQYGLAVIQCLALVGDHL</sequence>
<evidence type="ECO:0000259" key="4">
    <source>
        <dbReference type="Pfam" id="PF21345"/>
    </source>
</evidence>
<dbReference type="Proteomes" id="UP001577267">
    <property type="component" value="Unassembled WGS sequence"/>
</dbReference>
<dbReference type="EMBL" id="JBHGBT010000011">
    <property type="protein sequence ID" value="MFB4195406.1"/>
    <property type="molecule type" value="Genomic_DNA"/>
</dbReference>
<name>A0ABV4ZMQ0_9ACTN</name>
<feature type="signal peptide" evidence="2">
    <location>
        <begin position="1"/>
        <end position="29"/>
    </location>
</feature>
<dbReference type="InterPro" id="IPR045793">
    <property type="entry name" value="PcRGLX/YetA-like"/>
</dbReference>
<evidence type="ECO:0000259" key="5">
    <source>
        <dbReference type="Pfam" id="PF21346"/>
    </source>
</evidence>
<dbReference type="Pfam" id="PF19501">
    <property type="entry name" value="PcRGLX_1st"/>
    <property type="match status" value="1"/>
</dbReference>
<feature type="domain" description="PcRGLX/YetA-like C-terminal alpha/alpha toroid" evidence="5">
    <location>
        <begin position="507"/>
        <end position="915"/>
    </location>
</feature>
<feature type="region of interest" description="Disordered" evidence="1">
    <location>
        <begin position="27"/>
        <end position="52"/>
    </location>
</feature>
<reference evidence="6 7" key="1">
    <citation type="submission" date="2024-09" db="EMBL/GenBank/DDBJ databases">
        <title>Draft genome sequence of multifaceted antimicrobials producing Streptomyces sp. strain FH1.</title>
        <authorList>
            <person name="Hassan F."/>
            <person name="Ali H."/>
            <person name="Hassan N."/>
            <person name="Nawaz A."/>
        </authorList>
    </citation>
    <scope>NUCLEOTIDE SEQUENCE [LARGE SCALE GENOMIC DNA]</scope>
    <source>
        <strain evidence="6 7">FH1</strain>
    </source>
</reference>
<feature type="domain" description="PcRGLX/YetA-like N-terminal RIFT barrel" evidence="3">
    <location>
        <begin position="54"/>
        <end position="133"/>
    </location>
</feature>
<evidence type="ECO:0000313" key="6">
    <source>
        <dbReference type="EMBL" id="MFB4195406.1"/>
    </source>
</evidence>
<organism evidence="6 7">
    <name type="scientific">Streptomyces carpaticus</name>
    <dbReference type="NCBI Taxonomy" id="285558"/>
    <lineage>
        <taxon>Bacteria</taxon>
        <taxon>Bacillati</taxon>
        <taxon>Actinomycetota</taxon>
        <taxon>Actinomycetes</taxon>
        <taxon>Kitasatosporales</taxon>
        <taxon>Streptomycetaceae</taxon>
        <taxon>Streptomyces</taxon>
    </lineage>
</organism>